<evidence type="ECO:0000313" key="5">
    <source>
        <dbReference type="Proteomes" id="UP000199052"/>
    </source>
</evidence>
<dbReference type="Proteomes" id="UP000199052">
    <property type="component" value="Unassembled WGS sequence"/>
</dbReference>
<gene>
    <name evidence="3" type="ORF">FHR37_003827</name>
    <name evidence="4" type="ORF">SAMN05421678_10253</name>
</gene>
<feature type="transmembrane region" description="Helical" evidence="2">
    <location>
        <begin position="361"/>
        <end position="384"/>
    </location>
</feature>
<dbReference type="RefSeq" id="WP_139238812.1">
    <property type="nucleotide sequence ID" value="NZ_FOOI01000002.1"/>
</dbReference>
<feature type="region of interest" description="Disordered" evidence="1">
    <location>
        <begin position="441"/>
        <end position="466"/>
    </location>
</feature>
<protein>
    <submittedName>
        <fullName evidence="4">O-antigen ligase</fullName>
    </submittedName>
</protein>
<evidence type="ECO:0000256" key="1">
    <source>
        <dbReference type="SAM" id="MobiDB-lite"/>
    </source>
</evidence>
<keyword evidence="2" id="KW-1133">Transmembrane helix</keyword>
<dbReference type="Proteomes" id="UP000533017">
    <property type="component" value="Unassembled WGS sequence"/>
</dbReference>
<proteinExistence type="predicted"/>
<dbReference type="PANTHER" id="PTHR37422:SF13">
    <property type="entry name" value="LIPOPOLYSACCHARIDE BIOSYNTHESIS PROTEIN PA4999-RELATED"/>
    <property type="match status" value="1"/>
</dbReference>
<feature type="transmembrane region" description="Helical" evidence="2">
    <location>
        <begin position="51"/>
        <end position="75"/>
    </location>
</feature>
<dbReference type="AlphaFoldDB" id="A0A1I2LAT7"/>
<feature type="transmembrane region" description="Helical" evidence="2">
    <location>
        <begin position="275"/>
        <end position="292"/>
    </location>
</feature>
<keyword evidence="6" id="KW-1185">Reference proteome</keyword>
<dbReference type="GO" id="GO:0016874">
    <property type="term" value="F:ligase activity"/>
    <property type="evidence" value="ECO:0007669"/>
    <property type="project" value="UniProtKB-KW"/>
</dbReference>
<feature type="transmembrane region" description="Helical" evidence="2">
    <location>
        <begin position="236"/>
        <end position="269"/>
    </location>
</feature>
<feature type="transmembrane region" description="Helical" evidence="2">
    <location>
        <begin position="163"/>
        <end position="185"/>
    </location>
</feature>
<keyword evidence="4" id="KW-0436">Ligase</keyword>
<reference evidence="4 5" key="1">
    <citation type="submission" date="2016-10" db="EMBL/GenBank/DDBJ databases">
        <authorList>
            <person name="de Groot N.N."/>
        </authorList>
    </citation>
    <scope>NUCLEOTIDE SEQUENCE [LARGE SCALE GENOMIC DNA]</scope>
    <source>
        <strain evidence="4 5">CPCC 202808</strain>
    </source>
</reference>
<accession>A0A1I2LAT7</accession>
<feature type="transmembrane region" description="Helical" evidence="2">
    <location>
        <begin position="135"/>
        <end position="154"/>
    </location>
</feature>
<evidence type="ECO:0000313" key="6">
    <source>
        <dbReference type="Proteomes" id="UP000533017"/>
    </source>
</evidence>
<evidence type="ECO:0000313" key="4">
    <source>
        <dbReference type="EMBL" id="SFF76512.1"/>
    </source>
</evidence>
<dbReference type="InterPro" id="IPR051533">
    <property type="entry name" value="WaaL-like"/>
</dbReference>
<sequence>MTSAALGRLAANWSEIRFPILVVLAIGLAGGLMAALPAPVAVLVPLGVMGLYLFLALPLPALAWLWGLALPIWTVQGVPPAAFDLMRITMLGVLLLRARRDTNEPSAKVIHSWVIPLAALALLLLGMSLVRDDQIGVVSGYTMVLSVLASWVIAHRRVLHRHILMGFAVGATISGLVVVLQALGLPNPAASSGDIMRKPGLASTTVYMGDALAIAAVICCVLVVNRENKGSRRWLAFVGLAVSTAGLVLSGGRGGMAAAGLGLAALAVGPRTLRPAHVVVGGLLLGAGLWMASRVGVELYTIARFSGGTIGGSSTYVGGITNGRLEVNIESLRVIAAHSVFGPGISNFYASYGLTAHTTPLFFALGTGVVGGLLALVLLARLVVLLLRRPLMCGPQMATGYGIVVALATLALMEPNAPFIGMMYLPVLMISVMALQSAPSPEEESASGTKSESGYLYADHRLRTGN</sequence>
<feature type="transmembrane region" description="Helical" evidence="2">
    <location>
        <begin position="20"/>
        <end position="44"/>
    </location>
</feature>
<dbReference type="EMBL" id="FOOI01000002">
    <property type="protein sequence ID" value="SFF76512.1"/>
    <property type="molecule type" value="Genomic_DNA"/>
</dbReference>
<dbReference type="PANTHER" id="PTHR37422">
    <property type="entry name" value="TEICHURONIC ACID BIOSYNTHESIS PROTEIN TUAE"/>
    <property type="match status" value="1"/>
</dbReference>
<feature type="transmembrane region" description="Helical" evidence="2">
    <location>
        <begin position="334"/>
        <end position="355"/>
    </location>
</feature>
<evidence type="ECO:0000313" key="3">
    <source>
        <dbReference type="EMBL" id="NYH84976.1"/>
    </source>
</evidence>
<reference evidence="3 6" key="2">
    <citation type="submission" date="2020-07" db="EMBL/GenBank/DDBJ databases">
        <title>Sequencing the genomes of 1000 actinobacteria strains.</title>
        <authorList>
            <person name="Klenk H.-P."/>
        </authorList>
    </citation>
    <scope>NUCLEOTIDE SEQUENCE [LARGE SCALE GENOMIC DNA]</scope>
    <source>
        <strain evidence="3 6">DSM 45117</strain>
    </source>
</reference>
<keyword evidence="2" id="KW-0812">Transmembrane</keyword>
<evidence type="ECO:0000256" key="2">
    <source>
        <dbReference type="SAM" id="Phobius"/>
    </source>
</evidence>
<keyword evidence="2" id="KW-0472">Membrane</keyword>
<name>A0A1I2LAT7_9ACTN</name>
<feature type="transmembrane region" description="Helical" evidence="2">
    <location>
        <begin position="205"/>
        <end position="224"/>
    </location>
</feature>
<dbReference type="EMBL" id="JACBZA010000001">
    <property type="protein sequence ID" value="NYH84976.1"/>
    <property type="molecule type" value="Genomic_DNA"/>
</dbReference>
<feature type="transmembrane region" description="Helical" evidence="2">
    <location>
        <begin position="110"/>
        <end position="129"/>
    </location>
</feature>
<organism evidence="4 5">
    <name type="scientific">Actinopolymorpha cephalotaxi</name>
    <dbReference type="NCBI Taxonomy" id="504797"/>
    <lineage>
        <taxon>Bacteria</taxon>
        <taxon>Bacillati</taxon>
        <taxon>Actinomycetota</taxon>
        <taxon>Actinomycetes</taxon>
        <taxon>Propionibacteriales</taxon>
        <taxon>Actinopolymorphaceae</taxon>
        <taxon>Actinopolymorpha</taxon>
    </lineage>
</organism>